<gene>
    <name evidence="5" type="ORF">DFR49_3828</name>
</gene>
<evidence type="ECO:0000259" key="4">
    <source>
        <dbReference type="SMART" id="SM00854"/>
    </source>
</evidence>
<evidence type="ECO:0000256" key="3">
    <source>
        <dbReference type="SAM" id="SignalP"/>
    </source>
</evidence>
<dbReference type="SMART" id="SM00854">
    <property type="entry name" value="PGA_cap"/>
    <property type="match status" value="1"/>
</dbReference>
<evidence type="ECO:0000313" key="5">
    <source>
        <dbReference type="EMBL" id="RIA37938.1"/>
    </source>
</evidence>
<dbReference type="SUPFAM" id="SSF56300">
    <property type="entry name" value="Metallo-dependent phosphatases"/>
    <property type="match status" value="1"/>
</dbReference>
<feature type="chain" id="PRO_5017445805" evidence="3">
    <location>
        <begin position="29"/>
        <end position="479"/>
    </location>
</feature>
<comment type="caution">
    <text evidence="5">The sequence shown here is derived from an EMBL/GenBank/DDBJ whole genome shotgun (WGS) entry which is preliminary data.</text>
</comment>
<dbReference type="Proteomes" id="UP000266568">
    <property type="component" value="Unassembled WGS sequence"/>
</dbReference>
<organism evidence="5 6">
    <name type="scientific">Hephaestia caeni</name>
    <dbReference type="NCBI Taxonomy" id="645617"/>
    <lineage>
        <taxon>Bacteria</taxon>
        <taxon>Pseudomonadati</taxon>
        <taxon>Pseudomonadota</taxon>
        <taxon>Alphaproteobacteria</taxon>
        <taxon>Sphingomonadales</taxon>
        <taxon>Sphingomonadaceae</taxon>
        <taxon>Hephaestia</taxon>
    </lineage>
</organism>
<sequence>MIRSTPRFARRLLPALAAALVAIAPASAQDGPPRPSNNPDDFLAQPPKPATTKGDFTLVAIGDMLYSHPKADYADPALQRVIDKVRKADVAVSNQEGVFLDLSTFDGTGYGLGQLWGEGTLATDMKAMGLDLVSVANNHSTDFGPDGLRQSMRLLDAAGLAHAGGGRDLAEARAPGIFASPHGKVALVAAASTFKEYARANDAFGGLNARAGINTLRLRKVNIVSQAQFDALRALATERASPREPAPASDAHEISFGKEIYRVGTGDPVIYEMDLYDHAGLLKSVRDAKQASDLTIFTIHAHESPTGMDDDTPAPPNFLKTLFHDVVDAGADVVVGGGPHSLRGIEIYKGKPVFYGIGVFFIRGEIKGMQEAAFSVFPDPATGRAPPPEPESESVRPGGNPTSWYDGMLAEIDYHDGDATTVRLYPLDVGNTPDRSRRGMPHFADPATAKRILTNLKTWSAALGTKVDIDGAVGIIHIR</sequence>
<dbReference type="InterPro" id="IPR019079">
    <property type="entry name" value="Capsule_synth_CapA"/>
</dbReference>
<dbReference type="OrthoDB" id="9810718at2"/>
<dbReference type="PANTHER" id="PTHR33393">
    <property type="entry name" value="POLYGLUTAMINE SYNTHESIS ACCESSORY PROTEIN RV0574C-RELATED"/>
    <property type="match status" value="1"/>
</dbReference>
<feature type="region of interest" description="Disordered" evidence="2">
    <location>
        <begin position="378"/>
        <end position="401"/>
    </location>
</feature>
<evidence type="ECO:0000313" key="6">
    <source>
        <dbReference type="Proteomes" id="UP000266568"/>
    </source>
</evidence>
<dbReference type="RefSeq" id="WP_119037174.1">
    <property type="nucleotide sequence ID" value="NZ_QXDC01000004.1"/>
</dbReference>
<comment type="similarity">
    <text evidence="1">Belongs to the CapA family.</text>
</comment>
<proteinExistence type="inferred from homology"/>
<keyword evidence="6" id="KW-1185">Reference proteome</keyword>
<feature type="signal peptide" evidence="3">
    <location>
        <begin position="1"/>
        <end position="28"/>
    </location>
</feature>
<dbReference type="AlphaFoldDB" id="A0A397NNF0"/>
<dbReference type="InterPro" id="IPR029052">
    <property type="entry name" value="Metallo-depent_PP-like"/>
</dbReference>
<keyword evidence="3" id="KW-0732">Signal</keyword>
<reference evidence="5 6" key="1">
    <citation type="submission" date="2018-08" db="EMBL/GenBank/DDBJ databases">
        <title>Genomic Encyclopedia of Type Strains, Phase IV (KMG-IV): sequencing the most valuable type-strain genomes for metagenomic binning, comparative biology and taxonomic classification.</title>
        <authorList>
            <person name="Goeker M."/>
        </authorList>
    </citation>
    <scope>NUCLEOTIDE SEQUENCE [LARGE SCALE GENOMIC DNA]</scope>
    <source>
        <strain evidence="5 6">DSM 25527</strain>
    </source>
</reference>
<feature type="domain" description="Capsule synthesis protein CapA" evidence="4">
    <location>
        <begin position="57"/>
        <end position="364"/>
    </location>
</feature>
<dbReference type="EMBL" id="QXDC01000004">
    <property type="protein sequence ID" value="RIA37938.1"/>
    <property type="molecule type" value="Genomic_DNA"/>
</dbReference>
<evidence type="ECO:0000256" key="2">
    <source>
        <dbReference type="SAM" id="MobiDB-lite"/>
    </source>
</evidence>
<feature type="region of interest" description="Disordered" evidence="2">
    <location>
        <begin position="27"/>
        <end position="50"/>
    </location>
</feature>
<dbReference type="Pfam" id="PF09587">
    <property type="entry name" value="PGA_cap"/>
    <property type="match status" value="1"/>
</dbReference>
<evidence type="ECO:0000256" key="1">
    <source>
        <dbReference type="ARBA" id="ARBA00005662"/>
    </source>
</evidence>
<name>A0A397NNF0_9SPHN</name>
<dbReference type="PANTHER" id="PTHR33393:SF13">
    <property type="entry name" value="PGA BIOSYNTHESIS PROTEIN CAPA"/>
    <property type="match status" value="1"/>
</dbReference>
<dbReference type="InterPro" id="IPR052169">
    <property type="entry name" value="CW_Biosynth-Accessory"/>
</dbReference>
<protein>
    <submittedName>
        <fullName evidence="5">Poly-gamma-glutamate synthesis protein (Capsule biosynthesis protein)</fullName>
    </submittedName>
</protein>
<accession>A0A397NNF0</accession>